<dbReference type="PANTHER" id="PTHR45625:SF4">
    <property type="entry name" value="PEPTIDYLPROLYL ISOMERASE DOMAIN AND WD REPEAT-CONTAINING PROTEIN 1"/>
    <property type="match status" value="1"/>
</dbReference>
<dbReference type="PROSITE" id="PS00170">
    <property type="entry name" value="CSA_PPIASE_1"/>
    <property type="match status" value="1"/>
</dbReference>
<dbReference type="PROSITE" id="PS50072">
    <property type="entry name" value="CSA_PPIASE_2"/>
    <property type="match status" value="1"/>
</dbReference>
<feature type="transmembrane region" description="Helical" evidence="4">
    <location>
        <begin position="15"/>
        <end position="33"/>
    </location>
</feature>
<evidence type="ECO:0000256" key="1">
    <source>
        <dbReference type="ARBA" id="ARBA00023110"/>
    </source>
</evidence>
<organism evidence="6 7">
    <name type="scientific">candidate division WS6 bacterium GW2011_GWF2_39_15</name>
    <dbReference type="NCBI Taxonomy" id="1619100"/>
    <lineage>
        <taxon>Bacteria</taxon>
        <taxon>Candidatus Dojkabacteria</taxon>
    </lineage>
</organism>
<comment type="caution">
    <text evidence="6">The sequence shown here is derived from an EMBL/GenBank/DDBJ whole genome shotgun (WGS) entry which is preliminary data.</text>
</comment>
<comment type="catalytic activity">
    <reaction evidence="3">
        <text>[protein]-peptidylproline (omega=180) = [protein]-peptidylproline (omega=0)</text>
        <dbReference type="Rhea" id="RHEA:16237"/>
        <dbReference type="Rhea" id="RHEA-COMP:10747"/>
        <dbReference type="Rhea" id="RHEA-COMP:10748"/>
        <dbReference type="ChEBI" id="CHEBI:83833"/>
        <dbReference type="ChEBI" id="CHEBI:83834"/>
        <dbReference type="EC" id="5.2.1.8"/>
    </reaction>
</comment>
<dbReference type="EMBL" id="LBWK01000001">
    <property type="protein sequence ID" value="KKR06414.1"/>
    <property type="molecule type" value="Genomic_DNA"/>
</dbReference>
<dbReference type="Proteomes" id="UP000034799">
    <property type="component" value="Unassembled WGS sequence"/>
</dbReference>
<evidence type="ECO:0000256" key="3">
    <source>
        <dbReference type="RuleBase" id="RU363019"/>
    </source>
</evidence>
<feature type="domain" description="PPIase cyclophilin-type" evidence="5">
    <location>
        <begin position="87"/>
        <end position="277"/>
    </location>
</feature>
<keyword evidence="1 3" id="KW-0697">Rotamase</keyword>
<dbReference type="InterPro" id="IPR029000">
    <property type="entry name" value="Cyclophilin-like_dom_sf"/>
</dbReference>
<evidence type="ECO:0000313" key="6">
    <source>
        <dbReference type="EMBL" id="KKR06414.1"/>
    </source>
</evidence>
<dbReference type="STRING" id="1619100.UT34_C0001G0454"/>
<dbReference type="GO" id="GO:0006457">
    <property type="term" value="P:protein folding"/>
    <property type="evidence" value="ECO:0007669"/>
    <property type="project" value="InterPro"/>
</dbReference>
<keyword evidence="4" id="KW-0472">Membrane</keyword>
<evidence type="ECO:0000313" key="7">
    <source>
        <dbReference type="Proteomes" id="UP000034799"/>
    </source>
</evidence>
<reference evidence="6 7" key="1">
    <citation type="journal article" date="2015" name="Nature">
        <title>rRNA introns, odd ribosomes, and small enigmatic genomes across a large radiation of phyla.</title>
        <authorList>
            <person name="Brown C.T."/>
            <person name="Hug L.A."/>
            <person name="Thomas B.C."/>
            <person name="Sharon I."/>
            <person name="Castelle C.J."/>
            <person name="Singh A."/>
            <person name="Wilkins M.J."/>
            <person name="Williams K.H."/>
            <person name="Banfield J.F."/>
        </authorList>
    </citation>
    <scope>NUCLEOTIDE SEQUENCE [LARGE SCALE GENOMIC DNA]</scope>
</reference>
<keyword evidence="4" id="KW-0812">Transmembrane</keyword>
<dbReference type="PANTHER" id="PTHR45625">
    <property type="entry name" value="PEPTIDYL-PROLYL CIS-TRANS ISOMERASE-RELATED"/>
    <property type="match status" value="1"/>
</dbReference>
<dbReference type="InterPro" id="IPR002130">
    <property type="entry name" value="Cyclophilin-type_PPIase_dom"/>
</dbReference>
<evidence type="ECO:0000256" key="4">
    <source>
        <dbReference type="SAM" id="Phobius"/>
    </source>
</evidence>
<dbReference type="SUPFAM" id="SSF50891">
    <property type="entry name" value="Cyclophilin-like"/>
    <property type="match status" value="1"/>
</dbReference>
<name>A0A0G0MQV6_9BACT</name>
<dbReference type="GO" id="GO:0003755">
    <property type="term" value="F:peptidyl-prolyl cis-trans isomerase activity"/>
    <property type="evidence" value="ECO:0007669"/>
    <property type="project" value="UniProtKB-UniRule"/>
</dbReference>
<evidence type="ECO:0000259" key="5">
    <source>
        <dbReference type="PROSITE" id="PS50072"/>
    </source>
</evidence>
<proteinExistence type="inferred from homology"/>
<dbReference type="Gene3D" id="2.40.100.10">
    <property type="entry name" value="Cyclophilin-like"/>
    <property type="match status" value="1"/>
</dbReference>
<gene>
    <name evidence="6" type="ORF">UT34_C0001G0454</name>
</gene>
<keyword evidence="2 3" id="KW-0413">Isomerase</keyword>
<dbReference type="InterPro" id="IPR020892">
    <property type="entry name" value="Cyclophilin-type_PPIase_CS"/>
</dbReference>
<evidence type="ECO:0000256" key="2">
    <source>
        <dbReference type="ARBA" id="ARBA00023235"/>
    </source>
</evidence>
<dbReference type="AlphaFoldDB" id="A0A0G0MQV6"/>
<dbReference type="EC" id="5.2.1.8" evidence="3"/>
<sequence length="280" mass="30099">MGVNLGDIFKEHKKIILGTLGIVALVLILGVVLSSGSNLFTLSNDLTGGGVDDLVNNGGNGKTYSSLPAMQIDTSKDYTAVMYTDYGQIDIDLFEKDTPITVNNFAFLVGEGFYDGLTFHRVIKDFVIQGGDPKGTGEGNPGYSFEDEIDADALGLGDLKVSEATYLRSFYSSSQINANSNLSVKDFYEKLGYKYTNGKGTTKFAPYVLAMANSGPATNGSQFFITTRGFTGDYLNGKHTVFGRVTSGFNTVDKIEAVNVNSSGKPTATIKIKEIKIVEK</sequence>
<accession>A0A0G0MQV6</accession>
<dbReference type="PATRIC" id="fig|1619100.3.peg.461"/>
<dbReference type="Pfam" id="PF00160">
    <property type="entry name" value="Pro_isomerase"/>
    <property type="match status" value="1"/>
</dbReference>
<comment type="function">
    <text evidence="3">PPIases accelerate the folding of proteins. It catalyzes the cis-trans isomerization of proline imidic peptide bonds in oligopeptides.</text>
</comment>
<keyword evidence="4" id="KW-1133">Transmembrane helix</keyword>
<dbReference type="InterPro" id="IPR044666">
    <property type="entry name" value="Cyclophilin_A-like"/>
</dbReference>
<dbReference type="PRINTS" id="PR00153">
    <property type="entry name" value="CSAPPISMRASE"/>
</dbReference>
<protein>
    <recommendedName>
        <fullName evidence="3">Peptidyl-prolyl cis-trans isomerase</fullName>
        <shortName evidence="3">PPIase</shortName>
        <ecNumber evidence="3">5.2.1.8</ecNumber>
    </recommendedName>
</protein>
<comment type="similarity">
    <text evidence="3">Belongs to the cyclophilin-type PPIase family.</text>
</comment>
<dbReference type="CDD" id="cd00317">
    <property type="entry name" value="cyclophilin"/>
    <property type="match status" value="1"/>
</dbReference>